<dbReference type="InterPro" id="IPR002123">
    <property type="entry name" value="Plipid/glycerol_acylTrfase"/>
</dbReference>
<evidence type="ECO:0000256" key="12">
    <source>
        <dbReference type="ARBA" id="ARBA00023136"/>
    </source>
</evidence>
<dbReference type="SMART" id="SM00563">
    <property type="entry name" value="PlsC"/>
    <property type="match status" value="1"/>
</dbReference>
<keyword evidence="14" id="KW-1208">Phospholipid metabolism</keyword>
<evidence type="ECO:0000256" key="2">
    <source>
        <dbReference type="ARBA" id="ARBA00004765"/>
    </source>
</evidence>
<dbReference type="Pfam" id="PF01553">
    <property type="entry name" value="Acyltransferase"/>
    <property type="match status" value="1"/>
</dbReference>
<keyword evidence="7" id="KW-0808">Transferase</keyword>
<comment type="pathway">
    <text evidence="4">Lipid metabolism.</text>
</comment>
<gene>
    <name evidence="18" type="primary">LOC109896130</name>
</gene>
<name>A0A8C7K1W7_ONCKI</name>
<dbReference type="GO" id="GO:0004366">
    <property type="term" value="F:glycerol-3-phosphate O-acyltransferase activity"/>
    <property type="evidence" value="ECO:0007669"/>
    <property type="project" value="TreeGrafter"/>
</dbReference>
<reference evidence="18" key="1">
    <citation type="submission" date="2025-08" db="UniProtKB">
        <authorList>
            <consortium name="Ensembl"/>
        </authorList>
    </citation>
    <scope>IDENTIFICATION</scope>
</reference>
<organism evidence="18 19">
    <name type="scientific">Oncorhynchus kisutch</name>
    <name type="common">Coho salmon</name>
    <name type="synonym">Salmo kisutch</name>
    <dbReference type="NCBI Taxonomy" id="8019"/>
    <lineage>
        <taxon>Eukaryota</taxon>
        <taxon>Metazoa</taxon>
        <taxon>Chordata</taxon>
        <taxon>Craniata</taxon>
        <taxon>Vertebrata</taxon>
        <taxon>Euteleostomi</taxon>
        <taxon>Actinopterygii</taxon>
        <taxon>Neopterygii</taxon>
        <taxon>Teleostei</taxon>
        <taxon>Protacanthopterygii</taxon>
        <taxon>Salmoniformes</taxon>
        <taxon>Salmonidae</taxon>
        <taxon>Salmoninae</taxon>
        <taxon>Oncorhynchus</taxon>
    </lineage>
</organism>
<evidence type="ECO:0000256" key="7">
    <source>
        <dbReference type="ARBA" id="ARBA00022679"/>
    </source>
</evidence>
<evidence type="ECO:0000256" key="6">
    <source>
        <dbReference type="ARBA" id="ARBA00022516"/>
    </source>
</evidence>
<proteinExistence type="inferred from homology"/>
<evidence type="ECO:0000256" key="1">
    <source>
        <dbReference type="ARBA" id="ARBA00004477"/>
    </source>
</evidence>
<comment type="pathway">
    <text evidence="3">Glycerolipid metabolism; triacylglycerol biosynthesis.</text>
</comment>
<reference evidence="18" key="2">
    <citation type="submission" date="2025-09" db="UniProtKB">
        <authorList>
            <consortium name="Ensembl"/>
        </authorList>
    </citation>
    <scope>IDENTIFICATION</scope>
</reference>
<evidence type="ECO:0000256" key="5">
    <source>
        <dbReference type="ARBA" id="ARBA00008655"/>
    </source>
</evidence>
<keyword evidence="15" id="KW-0012">Acyltransferase</keyword>
<dbReference type="CDD" id="cd07991">
    <property type="entry name" value="LPLAT_LPCAT1-like"/>
    <property type="match status" value="1"/>
</dbReference>
<keyword evidence="6" id="KW-0444">Lipid biosynthesis</keyword>
<evidence type="ECO:0000256" key="11">
    <source>
        <dbReference type="ARBA" id="ARBA00023098"/>
    </source>
</evidence>
<evidence type="ECO:0000256" key="14">
    <source>
        <dbReference type="ARBA" id="ARBA00023264"/>
    </source>
</evidence>
<comment type="similarity">
    <text evidence="5">Belongs to the 1-acyl-sn-glycerol-3-phosphate acyltransferase family.</text>
</comment>
<dbReference type="GO" id="GO:0019432">
    <property type="term" value="P:triglyceride biosynthetic process"/>
    <property type="evidence" value="ECO:0007669"/>
    <property type="project" value="TreeGrafter"/>
</dbReference>
<keyword evidence="9" id="KW-0256">Endoplasmic reticulum</keyword>
<evidence type="ECO:0000313" key="18">
    <source>
        <dbReference type="Ensembl" id="ENSOKIP00005096578.1"/>
    </source>
</evidence>
<feature type="domain" description="Phospholipid/glycerol acyltransferase" evidence="17">
    <location>
        <begin position="210"/>
        <end position="321"/>
    </location>
</feature>
<evidence type="ECO:0000256" key="16">
    <source>
        <dbReference type="SAM" id="Phobius"/>
    </source>
</evidence>
<comment type="pathway">
    <text evidence="2">Phospholipid metabolism; CDP-diacylglycerol biosynthesis; CDP-diacylglycerol from sn-glycerol 3-phosphate: step 1/3.</text>
</comment>
<dbReference type="PANTHER" id="PTHR23063">
    <property type="entry name" value="PHOSPHOLIPID ACYLTRANSFERASE"/>
    <property type="match status" value="1"/>
</dbReference>
<evidence type="ECO:0000256" key="4">
    <source>
        <dbReference type="ARBA" id="ARBA00005189"/>
    </source>
</evidence>
<keyword evidence="10 16" id="KW-1133">Transmembrane helix</keyword>
<keyword evidence="11" id="KW-0443">Lipid metabolism</keyword>
<evidence type="ECO:0000256" key="3">
    <source>
        <dbReference type="ARBA" id="ARBA00004771"/>
    </source>
</evidence>
<evidence type="ECO:0000313" key="19">
    <source>
        <dbReference type="Proteomes" id="UP000694557"/>
    </source>
</evidence>
<evidence type="ECO:0000256" key="9">
    <source>
        <dbReference type="ARBA" id="ARBA00022824"/>
    </source>
</evidence>
<dbReference type="GeneTree" id="ENSGT01030000234574"/>
<keyword evidence="13" id="KW-0594">Phospholipid biosynthesis</keyword>
<evidence type="ECO:0000259" key="17">
    <source>
        <dbReference type="SMART" id="SM00563"/>
    </source>
</evidence>
<evidence type="ECO:0000256" key="10">
    <source>
        <dbReference type="ARBA" id="ARBA00022989"/>
    </source>
</evidence>
<accession>A0A8C7K1W7</accession>
<evidence type="ECO:0000256" key="15">
    <source>
        <dbReference type="ARBA" id="ARBA00023315"/>
    </source>
</evidence>
<dbReference type="GO" id="GO:0005789">
    <property type="term" value="C:endoplasmic reticulum membrane"/>
    <property type="evidence" value="ECO:0007669"/>
    <property type="project" value="UniProtKB-SubCell"/>
</dbReference>
<dbReference type="Ensembl" id="ENSOKIT00005103396.1">
    <property type="protein sequence ID" value="ENSOKIP00005096578.1"/>
    <property type="gene ID" value="ENSOKIG00005041752.1"/>
</dbReference>
<keyword evidence="8 16" id="KW-0812">Transmembrane</keyword>
<keyword evidence="19" id="KW-1185">Reference proteome</keyword>
<sequence>MEDFWVVVLAGLKVWVYLIVALLMVPAMFGFSLGISETYMKILVKTLEVNCLCSEVGGVQQNGKEEMDDGSMEEALGELRRSRPKPPVGGDFTLSDCFYFYRRGIEDIVEDEVTQRFSSEELVSWNLLTRTNIDFQYISLKLTMVWGLGVFIRYCVLAPLSHLKGSVCVFCRLKSWLSDWVHVMCYRICARGLSCTIHYYNKENRPRKGGICVANHTSPIDIVILCNDGCYAMVGQSHGGLMGVLQRAMARSCPHIWFERADMKDRHLVAKRLTDHVNDNTKLPILIFPEGTCINNTSVMMFKKGSFEIGGTIYPVAIKYDPQFGDAFWNSAKYNMVSYLLRMMTSWAIVCNVWYLPAMTQQAGEDAVHFANRVKSAIAHRGGLVDLSWDGGLKRAKVKDMFKEEQQKMYSSMVVGSEEDTSSHSD</sequence>
<dbReference type="GO" id="GO:0008654">
    <property type="term" value="P:phospholipid biosynthetic process"/>
    <property type="evidence" value="ECO:0007669"/>
    <property type="project" value="UniProtKB-KW"/>
</dbReference>
<dbReference type="InterPro" id="IPR045252">
    <property type="entry name" value="LPCAT1-like"/>
</dbReference>
<dbReference type="Proteomes" id="UP000694557">
    <property type="component" value="Unassembled WGS sequence"/>
</dbReference>
<evidence type="ECO:0000256" key="8">
    <source>
        <dbReference type="ARBA" id="ARBA00022692"/>
    </source>
</evidence>
<dbReference type="AlphaFoldDB" id="A0A8C7K1W7"/>
<dbReference type="SUPFAM" id="SSF69593">
    <property type="entry name" value="Glycerol-3-phosphate (1)-acyltransferase"/>
    <property type="match status" value="1"/>
</dbReference>
<comment type="subcellular location">
    <subcellularLocation>
        <location evidence="1">Endoplasmic reticulum membrane</location>
        <topology evidence="1">Multi-pass membrane protein</topology>
    </subcellularLocation>
</comment>
<evidence type="ECO:0000256" key="13">
    <source>
        <dbReference type="ARBA" id="ARBA00023209"/>
    </source>
</evidence>
<protein>
    <submittedName>
        <fullName evidence="18">1-acylglycerol-3-phosphate O-acyltransferase 9, like</fullName>
    </submittedName>
</protein>
<keyword evidence="12 16" id="KW-0472">Membrane</keyword>
<dbReference type="PANTHER" id="PTHR23063:SF10">
    <property type="entry name" value="GLYCEROL-3-PHOSPHATE ACYLTRANSFERASE 3"/>
    <property type="match status" value="1"/>
</dbReference>
<feature type="transmembrane region" description="Helical" evidence="16">
    <location>
        <begin position="14"/>
        <end position="35"/>
    </location>
</feature>